<dbReference type="PANTHER" id="PTHR34138">
    <property type="entry name" value="CELL SHAPE-DETERMINING PROTEIN MREC"/>
    <property type="match status" value="1"/>
</dbReference>
<feature type="domain" description="Rod shape-determining protein MreC beta-barrel core" evidence="6">
    <location>
        <begin position="127"/>
        <end position="205"/>
    </location>
</feature>
<organism evidence="7 8">
    <name type="scientific">Chlamydia crocodili</name>
    <dbReference type="NCBI Taxonomy" id="2766982"/>
    <lineage>
        <taxon>Bacteria</taxon>
        <taxon>Pseudomonadati</taxon>
        <taxon>Chlamydiota</taxon>
        <taxon>Chlamydiia</taxon>
        <taxon>Chlamydiales</taxon>
        <taxon>Chlamydiaceae</taxon>
        <taxon>Chlamydia/Chlamydophila group</taxon>
        <taxon>Chlamydia</taxon>
    </lineage>
</organism>
<gene>
    <name evidence="7" type="ORF">H9Q19_02425</name>
</gene>
<feature type="domain" description="Rod shape-determining protein MreC beta-barrel core" evidence="6">
    <location>
        <begin position="277"/>
        <end position="336"/>
    </location>
</feature>
<protein>
    <recommendedName>
        <fullName evidence="2">Cell shape-determining protein MreC</fullName>
    </recommendedName>
    <alternativeName>
        <fullName evidence="4">Cell shape protein MreC</fullName>
    </alternativeName>
</protein>
<dbReference type="Gene3D" id="2.40.10.350">
    <property type="entry name" value="Rod shape-determining protein MreC, domain 2"/>
    <property type="match status" value="1"/>
</dbReference>
<keyword evidence="5" id="KW-1133">Transmembrane helix</keyword>
<dbReference type="Pfam" id="PF04085">
    <property type="entry name" value="MreC"/>
    <property type="match status" value="2"/>
</dbReference>
<dbReference type="NCBIfam" id="NF011450">
    <property type="entry name" value="PRK14872.1"/>
    <property type="match status" value="1"/>
</dbReference>
<evidence type="ECO:0000256" key="1">
    <source>
        <dbReference type="ARBA" id="ARBA00009369"/>
    </source>
</evidence>
<keyword evidence="5" id="KW-0812">Transmembrane</keyword>
<name>A0ABX8CEW6_9CHLA</name>
<keyword evidence="3" id="KW-0133">Cell shape</keyword>
<dbReference type="Proteomes" id="UP000680625">
    <property type="component" value="Chromosome"/>
</dbReference>
<dbReference type="RefSeq" id="WP_213241915.1">
    <property type="nucleotide sequence ID" value="NZ_CP060791.1"/>
</dbReference>
<dbReference type="GeneID" id="301704450"/>
<comment type="similarity">
    <text evidence="1">Belongs to the MreC family.</text>
</comment>
<dbReference type="InterPro" id="IPR007221">
    <property type="entry name" value="MreC"/>
</dbReference>
<feature type="transmembrane region" description="Helical" evidence="5">
    <location>
        <begin position="30"/>
        <end position="47"/>
    </location>
</feature>
<dbReference type="InterPro" id="IPR055342">
    <property type="entry name" value="MreC_beta-barrel_core"/>
</dbReference>
<reference evidence="7 8" key="1">
    <citation type="submission" date="2020-08" db="EMBL/GenBank/DDBJ databases">
        <title>Isolation and characterization of novel Chlamydia from Siamese crocodiles (Crocodylus siamensis).</title>
        <authorList>
            <person name="Sariya L."/>
        </authorList>
    </citation>
    <scope>NUCLEOTIDE SEQUENCE [LARGE SCALE GENOMIC DNA]</scope>
    <source>
        <strain evidence="7 8">No. 12</strain>
    </source>
</reference>
<evidence type="ECO:0000256" key="3">
    <source>
        <dbReference type="ARBA" id="ARBA00022960"/>
    </source>
</evidence>
<evidence type="ECO:0000313" key="8">
    <source>
        <dbReference type="Proteomes" id="UP000680625"/>
    </source>
</evidence>
<dbReference type="InterPro" id="IPR042177">
    <property type="entry name" value="Cell/Rod_1"/>
</dbReference>
<dbReference type="PANTHER" id="PTHR34138:SF1">
    <property type="entry name" value="CELL SHAPE-DETERMINING PROTEIN MREC"/>
    <property type="match status" value="1"/>
</dbReference>
<keyword evidence="5" id="KW-0472">Membrane</keyword>
<evidence type="ECO:0000256" key="5">
    <source>
        <dbReference type="SAM" id="Phobius"/>
    </source>
</evidence>
<accession>A0ABX8CEW6</accession>
<evidence type="ECO:0000259" key="6">
    <source>
        <dbReference type="Pfam" id="PF04085"/>
    </source>
</evidence>
<evidence type="ECO:0000256" key="4">
    <source>
        <dbReference type="ARBA" id="ARBA00032089"/>
    </source>
</evidence>
<dbReference type="InterPro" id="IPR042175">
    <property type="entry name" value="Cell/Rod_MreC_2"/>
</dbReference>
<evidence type="ECO:0000313" key="7">
    <source>
        <dbReference type="EMBL" id="QVE49536.1"/>
    </source>
</evidence>
<sequence length="355" mass="40507">MCAIKKPERHRSAIKTAGSIAYRRYRKNRLYVYLVISLSIILCWSLPRPFYEDLQKRFISLHTRVFFKHSEVVPIDYSIQDIENIILKDRITILEERLQAYEVANYIPPLFSEILSPYFRKLIASRVIYRDPSHWGSSCWINVGKEQKIQKNSPVLSGKVLIGLVDYVGEQQSRIRLITDVGMQPSVIAVRGGIQAWLVRDQIQGLKKHLERLSDSYILEKDKYEKIDQLEELNSFIHYSDENTLLLRGTLSGSGGPLWKDETLILHGEGFCFSDGKGLRVGDILITTGLDGVFPPGLFVAEITKVCQPREGACSYKIEAKSLAEDLTDLSSVLVLPAMEFNPNDRPDIFGLLWD</sequence>
<proteinExistence type="inferred from homology"/>
<evidence type="ECO:0000256" key="2">
    <source>
        <dbReference type="ARBA" id="ARBA00013855"/>
    </source>
</evidence>
<dbReference type="EMBL" id="CP060791">
    <property type="protein sequence ID" value="QVE49536.1"/>
    <property type="molecule type" value="Genomic_DNA"/>
</dbReference>
<keyword evidence="8" id="KW-1185">Reference proteome</keyword>
<dbReference type="Gene3D" id="2.40.10.340">
    <property type="entry name" value="Rod shape-determining protein MreC, domain 1"/>
    <property type="match status" value="1"/>
</dbReference>